<dbReference type="KEGG" id="hdf:AArcSl_0809"/>
<dbReference type="InterPro" id="IPR037914">
    <property type="entry name" value="SpoVT-AbrB_sf"/>
</dbReference>
<dbReference type="AlphaFoldDB" id="A0A343TH82"/>
<dbReference type="InterPro" id="IPR007159">
    <property type="entry name" value="SpoVT-AbrB_dom"/>
</dbReference>
<dbReference type="GeneID" id="37877153"/>
<dbReference type="Gene3D" id="2.10.260.10">
    <property type="match status" value="1"/>
</dbReference>
<dbReference type="SUPFAM" id="SSF89447">
    <property type="entry name" value="AbrB/MazE/MraZ-like"/>
    <property type="match status" value="1"/>
</dbReference>
<feature type="domain" description="SpoVT-AbrB" evidence="2">
    <location>
        <begin position="13"/>
        <end position="58"/>
    </location>
</feature>
<dbReference type="OrthoDB" id="30861at2157"/>
<dbReference type="SMART" id="SM00966">
    <property type="entry name" value="SpoVT_AbrB"/>
    <property type="match status" value="1"/>
</dbReference>
<reference evidence="4" key="1">
    <citation type="submission" date="2017-11" db="EMBL/GenBank/DDBJ databases">
        <title>Phenotypic and genomic properties of facultatively anaerobic sulfur-reducing natronoarchaea from hypersaline soda lakes.</title>
        <authorList>
            <person name="Sorokin D.Y."/>
            <person name="Kublanov I.V."/>
            <person name="Roman P."/>
            <person name="Sinninghe Damste J.S."/>
            <person name="Golyshin P.N."/>
            <person name="Rojo D."/>
            <person name="Ciordia S."/>
            <person name="Mena M.D.C."/>
            <person name="Ferrer M."/>
            <person name="Messina E."/>
            <person name="Smedile F."/>
            <person name="La Spada G."/>
            <person name="La Cono V."/>
            <person name="Yakimov M.M."/>
        </authorList>
    </citation>
    <scope>NUCLEOTIDE SEQUENCE [LARGE SCALE GENOMIC DNA]</scope>
    <source>
        <strain evidence="4">AArc-Sl</strain>
    </source>
</reference>
<feature type="compositionally biased region" description="Polar residues" evidence="1">
    <location>
        <begin position="56"/>
        <end position="65"/>
    </location>
</feature>
<feature type="region of interest" description="Disordered" evidence="1">
    <location>
        <begin position="56"/>
        <end position="91"/>
    </location>
</feature>
<dbReference type="RefSeq" id="WP_119815399.1">
    <property type="nucleotide sequence ID" value="NZ_CP025066.1"/>
</dbReference>
<organism evidence="3 4">
    <name type="scientific">Halalkaliarchaeum desulfuricum</name>
    <dbReference type="NCBI Taxonomy" id="2055893"/>
    <lineage>
        <taxon>Archaea</taxon>
        <taxon>Methanobacteriati</taxon>
        <taxon>Methanobacteriota</taxon>
        <taxon>Stenosarchaea group</taxon>
        <taxon>Halobacteria</taxon>
        <taxon>Halobacteriales</taxon>
        <taxon>Haloferacaceae</taxon>
        <taxon>Halalkaliarchaeum</taxon>
    </lineage>
</organism>
<proteinExistence type="predicted"/>
<evidence type="ECO:0000313" key="3">
    <source>
        <dbReference type="EMBL" id="AUX08454.1"/>
    </source>
</evidence>
<evidence type="ECO:0000313" key="4">
    <source>
        <dbReference type="Proteomes" id="UP000263012"/>
    </source>
</evidence>
<dbReference type="NCBIfam" id="TIGR01439">
    <property type="entry name" value="lp_hng_hel_AbrB"/>
    <property type="match status" value="1"/>
</dbReference>
<evidence type="ECO:0000259" key="2">
    <source>
        <dbReference type="PROSITE" id="PS51740"/>
    </source>
</evidence>
<dbReference type="Proteomes" id="UP000263012">
    <property type="component" value="Chromosome"/>
</dbReference>
<accession>A0A343TH82</accession>
<keyword evidence="4" id="KW-1185">Reference proteome</keyword>
<dbReference type="Pfam" id="PF04014">
    <property type="entry name" value="MazE_antitoxin"/>
    <property type="match status" value="1"/>
</dbReference>
<dbReference type="PROSITE" id="PS51740">
    <property type="entry name" value="SPOVT_ABRB"/>
    <property type="match status" value="1"/>
</dbReference>
<gene>
    <name evidence="3" type="ORF">AArcSl_0809</name>
</gene>
<dbReference type="EMBL" id="CP025066">
    <property type="protein sequence ID" value="AUX08454.1"/>
    <property type="molecule type" value="Genomic_DNA"/>
</dbReference>
<sequence>MGKDSVEVASGEEITLKVDDRGRVTLPKEIRDQLGIESNDEIPARLIGSVLEVNPKPSSKLQTATADRDSWENTTPADAGEGLFGPMENNE</sequence>
<protein>
    <submittedName>
        <fullName evidence="3">AbrB family transcriptional regulator</fullName>
    </submittedName>
</protein>
<evidence type="ECO:0000256" key="1">
    <source>
        <dbReference type="SAM" id="MobiDB-lite"/>
    </source>
</evidence>
<name>A0A343TH82_9EURY</name>
<dbReference type="GO" id="GO:0003677">
    <property type="term" value="F:DNA binding"/>
    <property type="evidence" value="ECO:0007669"/>
    <property type="project" value="InterPro"/>
</dbReference>